<feature type="active site" description="Charge relay system" evidence="5">
    <location>
        <position position="519"/>
    </location>
</feature>
<feature type="active site" description="Charge relay system" evidence="5">
    <location>
        <position position="133"/>
    </location>
</feature>
<evidence type="ECO:0000313" key="8">
    <source>
        <dbReference type="EMBL" id="MBD8500089.1"/>
    </source>
</evidence>
<dbReference type="Gene3D" id="3.40.50.200">
    <property type="entry name" value="Peptidase S8/S53 domain"/>
    <property type="match status" value="1"/>
</dbReference>
<evidence type="ECO:0000313" key="9">
    <source>
        <dbReference type="Proteomes" id="UP000634529"/>
    </source>
</evidence>
<name>A0ABR9B2E2_9BACL</name>
<gene>
    <name evidence="8" type="ORF">IFO66_17500</name>
</gene>
<sequence>MMVENIPNNLDPRLQKAMLKSQLTEKKLENAESKEELIPVIAKVTDVKSFHMLPGVHDMNDIALAPDQTGRIVTASVAVSELSNIHQSSVVLSLKGAQQLKPLLKDTRREINVPPIETVEGNGGAGVIVGIVDHECDFVYRSFRRDDDTTRLIALAIQEIDFNEPNINKRTKFRVYNSRDINQALLTPNPYRYLNYQIRNRSHGTHVMDIAAGNGRNNKSAGVAPNADLIFVEPAYWDIVKGNLGSFGDSKNLIDAVKFIFVQAGNQPCVVNISLGTNGGPHDGTSLVEQALDGLVMERHNRAIVIAAGNSYNDNIHATGIVQQNRYVDLHWKIPLGDTTLNEMEIWYQGEDKFRIEVLTQNNEVICSVGLGENYFNGQIFVTQTRNEDNGDNVVMIFNDVERGANLSGTWIIRLRGDSVRNGKFHAWIERDNHIEGVQSSLVTLNDNTHTLGSISCGHKSIVVGSYSAKSPNSIISFFSSAGPTRDGRQKPDISSPGGNVEAASSLTNDGIIGMSGTSMAAPAVTGVIALMLAEAKSHRLTLSIDQISNILKQTARSHPPTRQVWDNQYGYGRVDAKAALMAVRNLANETTAPMGSSLNLGE</sequence>
<evidence type="ECO:0000256" key="1">
    <source>
        <dbReference type="ARBA" id="ARBA00011073"/>
    </source>
</evidence>
<keyword evidence="4 5" id="KW-0720">Serine protease</keyword>
<dbReference type="InterPro" id="IPR036852">
    <property type="entry name" value="Peptidase_S8/S53_dom_sf"/>
</dbReference>
<dbReference type="InterPro" id="IPR023828">
    <property type="entry name" value="Peptidase_S8_Ser-AS"/>
</dbReference>
<dbReference type="SUPFAM" id="SSF52743">
    <property type="entry name" value="Subtilisin-like"/>
    <property type="match status" value="1"/>
</dbReference>
<dbReference type="RefSeq" id="WP_192026407.1">
    <property type="nucleotide sequence ID" value="NZ_JACYTN010000018.1"/>
</dbReference>
<dbReference type="EMBL" id="JACYTN010000018">
    <property type="protein sequence ID" value="MBD8500089.1"/>
    <property type="molecule type" value="Genomic_DNA"/>
</dbReference>
<organism evidence="8 9">
    <name type="scientific">Paenibacillus arenosi</name>
    <dbReference type="NCBI Taxonomy" id="2774142"/>
    <lineage>
        <taxon>Bacteria</taxon>
        <taxon>Bacillati</taxon>
        <taxon>Bacillota</taxon>
        <taxon>Bacilli</taxon>
        <taxon>Bacillales</taxon>
        <taxon>Paenibacillaceae</taxon>
        <taxon>Paenibacillus</taxon>
    </lineage>
</organism>
<dbReference type="InterPro" id="IPR015500">
    <property type="entry name" value="Peptidase_S8_subtilisin-rel"/>
</dbReference>
<feature type="active site" description="Charge relay system" evidence="5">
    <location>
        <position position="203"/>
    </location>
</feature>
<dbReference type="InterPro" id="IPR000209">
    <property type="entry name" value="Peptidase_S8/S53_dom"/>
</dbReference>
<dbReference type="PROSITE" id="PS51892">
    <property type="entry name" value="SUBTILASE"/>
    <property type="match status" value="1"/>
</dbReference>
<dbReference type="PROSITE" id="PS00138">
    <property type="entry name" value="SUBTILASE_SER"/>
    <property type="match status" value="1"/>
</dbReference>
<protein>
    <submittedName>
        <fullName evidence="8">S8 family peptidase</fullName>
    </submittedName>
</protein>
<comment type="similarity">
    <text evidence="1 5">Belongs to the peptidase S8 family.</text>
</comment>
<dbReference type="CDD" id="cd07478">
    <property type="entry name" value="Peptidases_S8_CspA-like"/>
    <property type="match status" value="1"/>
</dbReference>
<feature type="domain" description="Peptidase S8/S53" evidence="7">
    <location>
        <begin position="125"/>
        <end position="314"/>
    </location>
</feature>
<dbReference type="Proteomes" id="UP000634529">
    <property type="component" value="Unassembled WGS sequence"/>
</dbReference>
<evidence type="ECO:0000256" key="2">
    <source>
        <dbReference type="ARBA" id="ARBA00022670"/>
    </source>
</evidence>
<dbReference type="InterPro" id="IPR034045">
    <property type="entry name" value="Pep_S8_CspA-like"/>
</dbReference>
<keyword evidence="3 5" id="KW-0378">Hydrolase</keyword>
<dbReference type="PANTHER" id="PTHR43806:SF11">
    <property type="entry name" value="CEREVISIN-RELATED"/>
    <property type="match status" value="1"/>
</dbReference>
<keyword evidence="2 5" id="KW-0645">Protease</keyword>
<dbReference type="InterPro" id="IPR050131">
    <property type="entry name" value="Peptidase_S8_subtilisin-like"/>
</dbReference>
<evidence type="ECO:0000256" key="6">
    <source>
        <dbReference type="SAM" id="MobiDB-lite"/>
    </source>
</evidence>
<evidence type="ECO:0000256" key="4">
    <source>
        <dbReference type="ARBA" id="ARBA00022825"/>
    </source>
</evidence>
<keyword evidence="9" id="KW-1185">Reference proteome</keyword>
<accession>A0ABR9B2E2</accession>
<feature type="region of interest" description="Disordered" evidence="6">
    <location>
        <begin position="480"/>
        <end position="502"/>
    </location>
</feature>
<feature type="domain" description="Peptidase S8/S53" evidence="7">
    <location>
        <begin position="452"/>
        <end position="573"/>
    </location>
</feature>
<comment type="caution">
    <text evidence="8">The sequence shown here is derived from an EMBL/GenBank/DDBJ whole genome shotgun (WGS) entry which is preliminary data.</text>
</comment>
<evidence type="ECO:0000259" key="7">
    <source>
        <dbReference type="Pfam" id="PF00082"/>
    </source>
</evidence>
<dbReference type="PRINTS" id="PR00723">
    <property type="entry name" value="SUBTILISIN"/>
</dbReference>
<dbReference type="Pfam" id="PF00082">
    <property type="entry name" value="Peptidase_S8"/>
    <property type="match status" value="2"/>
</dbReference>
<evidence type="ECO:0000256" key="3">
    <source>
        <dbReference type="ARBA" id="ARBA00022801"/>
    </source>
</evidence>
<proteinExistence type="inferred from homology"/>
<dbReference type="PANTHER" id="PTHR43806">
    <property type="entry name" value="PEPTIDASE S8"/>
    <property type="match status" value="1"/>
</dbReference>
<evidence type="ECO:0000256" key="5">
    <source>
        <dbReference type="PROSITE-ProRule" id="PRU01240"/>
    </source>
</evidence>
<dbReference type="Gene3D" id="2.60.120.1290">
    <property type="match status" value="1"/>
</dbReference>
<reference evidence="8 9" key="1">
    <citation type="submission" date="2020-09" db="EMBL/GenBank/DDBJ databases">
        <title>Paenibacillus sp. CAU 1523 isolated from sand of Haeundae Beach.</title>
        <authorList>
            <person name="Kim W."/>
        </authorList>
    </citation>
    <scope>NUCLEOTIDE SEQUENCE [LARGE SCALE GENOMIC DNA]</scope>
    <source>
        <strain evidence="8 9">CAU 1523</strain>
    </source>
</reference>